<feature type="non-terminal residue" evidence="6">
    <location>
        <position position="1"/>
    </location>
</feature>
<sequence>KKCRYDITTLCGEACYCPDVVVAVLFWIGYFNSALNPLIYAYFNRDFREAFKNTLQCAFPCCFSCWKTPTPTQAKSRSRSLI</sequence>
<keyword evidence="5" id="KW-0812">Transmembrane</keyword>
<protein>
    <recommendedName>
        <fullName evidence="8">Octopamine receptor beta-3R</fullName>
    </recommendedName>
</protein>
<evidence type="ECO:0000256" key="2">
    <source>
        <dbReference type="ARBA" id="ARBA00023040"/>
    </source>
</evidence>
<keyword evidence="7" id="KW-1185">Reference proteome</keyword>
<feature type="non-terminal residue" evidence="6">
    <location>
        <position position="82"/>
    </location>
</feature>
<evidence type="ECO:0008006" key="8">
    <source>
        <dbReference type="Google" id="ProtNLM"/>
    </source>
</evidence>
<dbReference type="GO" id="GO:0004989">
    <property type="term" value="F:octopamine receptor activity"/>
    <property type="evidence" value="ECO:0007669"/>
    <property type="project" value="TreeGrafter"/>
</dbReference>
<dbReference type="Gene3D" id="1.20.1070.10">
    <property type="entry name" value="Rhodopsin 7-helix transmembrane proteins"/>
    <property type="match status" value="1"/>
</dbReference>
<dbReference type="PANTHER" id="PTHR24248:SF66">
    <property type="entry name" value="OCTOPAMINE RECEPTOR BETA-3R"/>
    <property type="match status" value="1"/>
</dbReference>
<keyword evidence="5" id="KW-1133">Transmembrane helix</keyword>
<dbReference type="SUPFAM" id="SSF81321">
    <property type="entry name" value="Family A G protein-coupled receptor-like"/>
    <property type="match status" value="1"/>
</dbReference>
<evidence type="ECO:0000256" key="1">
    <source>
        <dbReference type="ARBA" id="ARBA00004141"/>
    </source>
</evidence>
<proteinExistence type="predicted"/>
<keyword evidence="5" id="KW-0472">Membrane</keyword>
<evidence type="ECO:0000256" key="3">
    <source>
        <dbReference type="ARBA" id="ARBA00023170"/>
    </source>
</evidence>
<evidence type="ECO:0000313" key="7">
    <source>
        <dbReference type="Proteomes" id="UP001233999"/>
    </source>
</evidence>
<dbReference type="GO" id="GO:0071880">
    <property type="term" value="P:adenylate cyclase-activating adrenergic receptor signaling pathway"/>
    <property type="evidence" value="ECO:0007669"/>
    <property type="project" value="TreeGrafter"/>
</dbReference>
<accession>A0AAD8E9F0</accession>
<comment type="subcellular location">
    <subcellularLocation>
        <location evidence="1">Membrane</location>
        <topology evidence="1">Multi-pass membrane protein</topology>
    </subcellularLocation>
</comment>
<dbReference type="GO" id="GO:0005886">
    <property type="term" value="C:plasma membrane"/>
    <property type="evidence" value="ECO:0007669"/>
    <property type="project" value="TreeGrafter"/>
</dbReference>
<evidence type="ECO:0000256" key="5">
    <source>
        <dbReference type="SAM" id="Phobius"/>
    </source>
</evidence>
<dbReference type="GO" id="GO:0043410">
    <property type="term" value="P:positive regulation of MAPK cascade"/>
    <property type="evidence" value="ECO:0007669"/>
    <property type="project" value="TreeGrafter"/>
</dbReference>
<feature type="transmembrane region" description="Helical" evidence="5">
    <location>
        <begin position="20"/>
        <end position="43"/>
    </location>
</feature>
<reference evidence="6" key="2">
    <citation type="submission" date="2023-05" db="EMBL/GenBank/DDBJ databases">
        <authorList>
            <person name="Fouks B."/>
        </authorList>
    </citation>
    <scope>NUCLEOTIDE SEQUENCE</scope>
    <source>
        <strain evidence="6">Stay&amp;Tobe</strain>
        <tissue evidence="6">Testes</tissue>
    </source>
</reference>
<reference evidence="6" key="1">
    <citation type="journal article" date="2023" name="IScience">
        <title>Live-bearing cockroach genome reveals convergent evolutionary mechanisms linked to viviparity in insects and beyond.</title>
        <authorList>
            <person name="Fouks B."/>
            <person name="Harrison M.C."/>
            <person name="Mikhailova A.A."/>
            <person name="Marchal E."/>
            <person name="English S."/>
            <person name="Carruthers M."/>
            <person name="Jennings E.C."/>
            <person name="Chiamaka E.L."/>
            <person name="Frigard R.A."/>
            <person name="Pippel M."/>
            <person name="Attardo G.M."/>
            <person name="Benoit J.B."/>
            <person name="Bornberg-Bauer E."/>
            <person name="Tobe S.S."/>
        </authorList>
    </citation>
    <scope>NUCLEOTIDE SEQUENCE</scope>
    <source>
        <strain evidence="6">Stay&amp;Tobe</strain>
    </source>
</reference>
<keyword evidence="4" id="KW-0807">Transducer</keyword>
<keyword evidence="2" id="KW-0297">G-protein coupled receptor</keyword>
<keyword evidence="3" id="KW-0675">Receptor</keyword>
<evidence type="ECO:0000313" key="6">
    <source>
        <dbReference type="EMBL" id="KAJ9581547.1"/>
    </source>
</evidence>
<comment type="caution">
    <text evidence="6">The sequence shown here is derived from an EMBL/GenBank/DDBJ whole genome shotgun (WGS) entry which is preliminary data.</text>
</comment>
<dbReference type="PANTHER" id="PTHR24248">
    <property type="entry name" value="ADRENERGIC RECEPTOR-RELATED G-PROTEIN COUPLED RECEPTOR"/>
    <property type="match status" value="1"/>
</dbReference>
<organism evidence="6 7">
    <name type="scientific">Diploptera punctata</name>
    <name type="common">Pacific beetle cockroach</name>
    <dbReference type="NCBI Taxonomy" id="6984"/>
    <lineage>
        <taxon>Eukaryota</taxon>
        <taxon>Metazoa</taxon>
        <taxon>Ecdysozoa</taxon>
        <taxon>Arthropoda</taxon>
        <taxon>Hexapoda</taxon>
        <taxon>Insecta</taxon>
        <taxon>Pterygota</taxon>
        <taxon>Neoptera</taxon>
        <taxon>Polyneoptera</taxon>
        <taxon>Dictyoptera</taxon>
        <taxon>Blattodea</taxon>
        <taxon>Blaberoidea</taxon>
        <taxon>Blaberidae</taxon>
        <taxon>Diplopterinae</taxon>
        <taxon>Diploptera</taxon>
    </lineage>
</organism>
<dbReference type="Proteomes" id="UP001233999">
    <property type="component" value="Unassembled WGS sequence"/>
</dbReference>
<evidence type="ECO:0000256" key="4">
    <source>
        <dbReference type="ARBA" id="ARBA00023224"/>
    </source>
</evidence>
<dbReference type="EMBL" id="JASPKZ010007893">
    <property type="protein sequence ID" value="KAJ9581547.1"/>
    <property type="molecule type" value="Genomic_DNA"/>
</dbReference>
<dbReference type="AlphaFoldDB" id="A0AAD8E9F0"/>
<name>A0AAD8E9F0_DIPPU</name>
<gene>
    <name evidence="6" type="ORF">L9F63_023277</name>
</gene>